<feature type="transmembrane region" description="Helical" evidence="7">
    <location>
        <begin position="585"/>
        <end position="604"/>
    </location>
</feature>
<feature type="transmembrane region" description="Helical" evidence="7">
    <location>
        <begin position="70"/>
        <end position="91"/>
    </location>
</feature>
<dbReference type="KEGG" id="lti:JW886_01510"/>
<dbReference type="SUPFAM" id="SSF53448">
    <property type="entry name" value="Nucleotide-diphospho-sugar transferases"/>
    <property type="match status" value="1"/>
</dbReference>
<evidence type="ECO:0000256" key="1">
    <source>
        <dbReference type="ARBA" id="ARBA00004141"/>
    </source>
</evidence>
<dbReference type="GO" id="GO:0016757">
    <property type="term" value="F:glycosyltransferase activity"/>
    <property type="evidence" value="ECO:0007669"/>
    <property type="project" value="UniProtKB-KW"/>
</dbReference>
<keyword evidence="3" id="KW-0808">Transferase</keyword>
<feature type="transmembrane region" description="Helical" evidence="7">
    <location>
        <begin position="134"/>
        <end position="154"/>
    </location>
</feature>
<dbReference type="GO" id="GO:0016020">
    <property type="term" value="C:membrane"/>
    <property type="evidence" value="ECO:0007669"/>
    <property type="project" value="UniProtKB-SubCell"/>
</dbReference>
<dbReference type="Proteomes" id="UP000663608">
    <property type="component" value="Chromosome"/>
</dbReference>
<gene>
    <name evidence="9" type="ORF">JW886_01510</name>
</gene>
<protein>
    <submittedName>
        <fullName evidence="9">Glycosyltransferase family 2 protein</fullName>
    </submittedName>
</protein>
<feature type="domain" description="Glycosyltransferase 2-like" evidence="8">
    <location>
        <begin position="311"/>
        <end position="464"/>
    </location>
</feature>
<dbReference type="PANTHER" id="PTHR43867">
    <property type="entry name" value="CELLULOSE SYNTHASE CATALYTIC SUBUNIT A [UDP-FORMING]"/>
    <property type="match status" value="1"/>
</dbReference>
<name>A0AA45QS38_9LACT</name>
<evidence type="ECO:0000256" key="3">
    <source>
        <dbReference type="ARBA" id="ARBA00022679"/>
    </source>
</evidence>
<dbReference type="EMBL" id="CP070872">
    <property type="protein sequence ID" value="QSE77609.1"/>
    <property type="molecule type" value="Genomic_DNA"/>
</dbReference>
<evidence type="ECO:0000259" key="8">
    <source>
        <dbReference type="Pfam" id="PF00535"/>
    </source>
</evidence>
<keyword evidence="10" id="KW-1185">Reference proteome</keyword>
<feature type="transmembrane region" description="Helical" evidence="7">
    <location>
        <begin position="610"/>
        <end position="632"/>
    </location>
</feature>
<evidence type="ECO:0000256" key="4">
    <source>
        <dbReference type="ARBA" id="ARBA00022692"/>
    </source>
</evidence>
<sequence>MTEIGLFANSGFLVLSFVMGIVLTFLLSLRLNFLSLFIKFLSFASLTIFLILLVSGLWRGVHPILFDTQANPVLSLFNSLSLLACVSFFNLKPVGEIKRIKVVLGSIASFYLAYFGGIHFFAKTGLAIFNDSAMIIFALSMQLILTLVALAIVVNQIGKKFSHTSYTITLAMAPLSIAVFYFYFLSSFTSPKEVQEIQFLLQFILITVLFIRTIYIGLSNYLPSYRKIFLYIISSFPIYFIVKFQFFEIKFLSNLGQELINKFTLIAIFFSILTFVYYTLETLLLWYAYGTKSYTSDLEDVEIETEHHIVVLIPCMNEELVIKDTVQSLLNTGYKNLEIYVIDDASEDNTVAELEKFQTDSRFQLLRRVKPEAQKGKGEALNWAYQKVTDKYLKNRGIFENTLITIINADSSVQPDYFEKVNRVFNSDFELTGLQSKVQIINKDDNTAQDLEFEEIINATQSLRTKTNTVAFGGNGQFCKLSTLYSLHELPWTDSLVEDFDLSLRIFLSEIYNVRNVQYDDIMITQTGIYGDHQALVKQRVRWAQGNIQTFKYLYRIIKSDNLLLKQKLELSFTLLKPWLMSIEYLVVVYTIIVMAGTIIISGFTASIQIFIFMFLLMVLYIFAINLVWATLYNRNQKRNSEAAFTGKKVIKDTYYLTKFLILLTQIYPQATIRYFTAQNGWDKTKRQASIKDNE</sequence>
<dbReference type="AlphaFoldDB" id="A0AA45QS38"/>
<evidence type="ECO:0000313" key="9">
    <source>
        <dbReference type="EMBL" id="QSE77609.1"/>
    </source>
</evidence>
<evidence type="ECO:0000256" key="6">
    <source>
        <dbReference type="ARBA" id="ARBA00023136"/>
    </source>
</evidence>
<dbReference type="Gene3D" id="3.90.550.10">
    <property type="entry name" value="Spore Coat Polysaccharide Biosynthesis Protein SpsA, Chain A"/>
    <property type="match status" value="1"/>
</dbReference>
<comment type="subcellular location">
    <subcellularLocation>
        <location evidence="1">Membrane</location>
        <topology evidence="1">Multi-pass membrane protein</topology>
    </subcellularLocation>
</comment>
<evidence type="ECO:0000256" key="5">
    <source>
        <dbReference type="ARBA" id="ARBA00022989"/>
    </source>
</evidence>
<keyword evidence="5 7" id="KW-1133">Transmembrane helix</keyword>
<dbReference type="PANTHER" id="PTHR43867:SF2">
    <property type="entry name" value="CELLULOSE SYNTHASE CATALYTIC SUBUNIT A [UDP-FORMING]"/>
    <property type="match status" value="1"/>
</dbReference>
<reference evidence="9 10" key="1">
    <citation type="submission" date="2021-02" db="EMBL/GenBank/DDBJ databases">
        <title>Complete genome sequence of Lactococcus lactis strain K_LL004.</title>
        <authorList>
            <person name="Kim H.B."/>
        </authorList>
    </citation>
    <scope>NUCLEOTIDE SEQUENCE [LARGE SCALE GENOMIC DNA]</scope>
    <source>
        <strain evidence="9 10">K_LL004</strain>
    </source>
</reference>
<dbReference type="InterPro" id="IPR029044">
    <property type="entry name" value="Nucleotide-diphossugar_trans"/>
</dbReference>
<feature type="transmembrane region" description="Helical" evidence="7">
    <location>
        <begin position="266"/>
        <end position="289"/>
    </location>
</feature>
<feature type="transmembrane region" description="Helical" evidence="7">
    <location>
        <begin position="197"/>
        <end position="216"/>
    </location>
</feature>
<feature type="transmembrane region" description="Helical" evidence="7">
    <location>
        <begin position="36"/>
        <end position="58"/>
    </location>
</feature>
<dbReference type="InterPro" id="IPR001173">
    <property type="entry name" value="Glyco_trans_2-like"/>
</dbReference>
<dbReference type="Pfam" id="PF00535">
    <property type="entry name" value="Glycos_transf_2"/>
    <property type="match status" value="1"/>
</dbReference>
<feature type="transmembrane region" description="Helical" evidence="7">
    <location>
        <begin position="6"/>
        <end position="29"/>
    </location>
</feature>
<evidence type="ECO:0000313" key="10">
    <source>
        <dbReference type="Proteomes" id="UP000663608"/>
    </source>
</evidence>
<evidence type="ECO:0000256" key="7">
    <source>
        <dbReference type="SAM" id="Phobius"/>
    </source>
</evidence>
<feature type="transmembrane region" description="Helical" evidence="7">
    <location>
        <begin position="103"/>
        <end position="122"/>
    </location>
</feature>
<feature type="transmembrane region" description="Helical" evidence="7">
    <location>
        <begin position="228"/>
        <end position="246"/>
    </location>
</feature>
<feature type="transmembrane region" description="Helical" evidence="7">
    <location>
        <begin position="166"/>
        <end position="185"/>
    </location>
</feature>
<keyword evidence="4 7" id="KW-0812">Transmembrane</keyword>
<evidence type="ECO:0000256" key="2">
    <source>
        <dbReference type="ARBA" id="ARBA00022676"/>
    </source>
</evidence>
<proteinExistence type="predicted"/>
<accession>A0AA45QS38</accession>
<keyword evidence="6 7" id="KW-0472">Membrane</keyword>
<dbReference type="InterPro" id="IPR050321">
    <property type="entry name" value="Glycosyltr_2/OpgH_subfam"/>
</dbReference>
<organism evidence="9 10">
    <name type="scientific">Lactococcus taiwanensis</name>
    <dbReference type="NCBI Taxonomy" id="1151742"/>
    <lineage>
        <taxon>Bacteria</taxon>
        <taxon>Bacillati</taxon>
        <taxon>Bacillota</taxon>
        <taxon>Bacilli</taxon>
        <taxon>Lactobacillales</taxon>
        <taxon>Streptococcaceae</taxon>
        <taxon>Lactococcus</taxon>
    </lineage>
</organism>
<keyword evidence="2" id="KW-0328">Glycosyltransferase</keyword>